<sequence>MKSFNVCIVLFDDAVYKEYRIIQRFFDMSEAEDFKERFKEIRFKIQNNTATAEELLEAAELIKRNQD</sequence>
<keyword evidence="2" id="KW-1185">Reference proteome</keyword>
<evidence type="ECO:0000313" key="2">
    <source>
        <dbReference type="Proteomes" id="UP000204511"/>
    </source>
</evidence>
<accession>A0A1B0VV25</accession>
<dbReference type="Proteomes" id="UP000204511">
    <property type="component" value="Genome"/>
</dbReference>
<protein>
    <recommendedName>
        <fullName evidence="3">RIIA lysis inhibitor</fullName>
    </recommendedName>
</protein>
<name>A0A1B0VV25_9CAUD</name>
<evidence type="ECO:0000313" key="1">
    <source>
        <dbReference type="EMBL" id="ANA49356.1"/>
    </source>
</evidence>
<dbReference type="InterPro" id="IPR056959">
    <property type="entry name" value="RIIA1-like"/>
</dbReference>
<dbReference type="EMBL" id="KU867307">
    <property type="protein sequence ID" value="ANA49356.1"/>
    <property type="molecule type" value="Genomic_DNA"/>
</dbReference>
<proteinExistence type="predicted"/>
<dbReference type="Pfam" id="PF24210">
    <property type="entry name" value="T4_RIIA1"/>
    <property type="match status" value="1"/>
</dbReference>
<dbReference type="RefSeq" id="YP_009286368.1">
    <property type="nucleotide sequence ID" value="NC_031065.1"/>
</dbReference>
<dbReference type="KEGG" id="vg:29060185"/>
<gene>
    <name evidence="1" type="ORF">CGG41_002</name>
</gene>
<evidence type="ECO:0008006" key="3">
    <source>
        <dbReference type="Google" id="ProtNLM"/>
    </source>
</evidence>
<organism evidence="1 2">
    <name type="scientific">Salmonella phage vB_SnwM_CGG4-1</name>
    <dbReference type="NCBI Taxonomy" id="1815631"/>
    <lineage>
        <taxon>Viruses</taxon>
        <taxon>Duplodnaviria</taxon>
        <taxon>Heunggongvirae</taxon>
        <taxon>Uroviricota</taxon>
        <taxon>Caudoviricetes</taxon>
        <taxon>Pantevenvirales</taxon>
        <taxon>Straboviridae</taxon>
        <taxon>Tevenvirinae</taxon>
        <taxon>Gelderlandvirus</taxon>
        <taxon>Gelderlandvirus cgg41</taxon>
    </lineage>
</organism>
<reference evidence="2" key="1">
    <citation type="submission" date="2016-03" db="EMBL/GenBank/DDBJ databases">
        <authorList>
            <person name="Cucic S."/>
            <person name="Anany H."/>
            <person name="Brovko L."/>
            <person name="Kropinski A.M."/>
            <person name="Griffiths M.W."/>
        </authorList>
    </citation>
    <scope>NUCLEOTIDE SEQUENCE [LARGE SCALE GENOMIC DNA]</scope>
</reference>
<dbReference type="OrthoDB" id="22522at10239"/>
<dbReference type="GeneID" id="29060185"/>